<sequence>MAIISAIRAFAWASAIALPFWLERTSTALRLNIPRAIMTSNAMIEIVAIKAKPRASRKEDGWGKLIFIIIGKQPIQFKITM</sequence>
<dbReference type="AlphaFoldDB" id="A0A2S7U358"/>
<gene>
    <name evidence="1" type="ORF">BSZ32_13660</name>
</gene>
<keyword evidence="2" id="KW-1185">Reference proteome</keyword>
<evidence type="ECO:0000313" key="1">
    <source>
        <dbReference type="EMBL" id="PQJ29429.1"/>
    </source>
</evidence>
<dbReference type="Proteomes" id="UP000239907">
    <property type="component" value="Unassembled WGS sequence"/>
</dbReference>
<name>A0A2S7U358_9BACT</name>
<organism evidence="1 2">
    <name type="scientific">Rubritalea profundi</name>
    <dbReference type="NCBI Taxonomy" id="1658618"/>
    <lineage>
        <taxon>Bacteria</taxon>
        <taxon>Pseudomonadati</taxon>
        <taxon>Verrucomicrobiota</taxon>
        <taxon>Verrucomicrobiia</taxon>
        <taxon>Verrucomicrobiales</taxon>
        <taxon>Rubritaleaceae</taxon>
        <taxon>Rubritalea</taxon>
    </lineage>
</organism>
<evidence type="ECO:0000313" key="2">
    <source>
        <dbReference type="Proteomes" id="UP000239907"/>
    </source>
</evidence>
<protein>
    <submittedName>
        <fullName evidence="1">Uncharacterized protein</fullName>
    </submittedName>
</protein>
<reference evidence="1 2" key="1">
    <citation type="submission" date="2016-12" db="EMBL/GenBank/DDBJ databases">
        <title>Study of bacterial adaptation to deep sea.</title>
        <authorList>
            <person name="Song J."/>
            <person name="Yoshizawa S."/>
            <person name="Kogure K."/>
        </authorList>
    </citation>
    <scope>NUCLEOTIDE SEQUENCE [LARGE SCALE GENOMIC DNA]</scope>
    <source>
        <strain evidence="1 2">SAORIC-165</strain>
    </source>
</reference>
<proteinExistence type="predicted"/>
<comment type="caution">
    <text evidence="1">The sequence shown here is derived from an EMBL/GenBank/DDBJ whole genome shotgun (WGS) entry which is preliminary data.</text>
</comment>
<dbReference type="EMBL" id="MQWA01000001">
    <property type="protein sequence ID" value="PQJ29429.1"/>
    <property type="molecule type" value="Genomic_DNA"/>
</dbReference>
<accession>A0A2S7U358</accession>